<dbReference type="PANTHER" id="PTHR11089">
    <property type="entry name" value="GTP-BINDING PROTEIN-RELATED"/>
    <property type="match status" value="1"/>
</dbReference>
<feature type="compositionally biased region" description="Acidic residues" evidence="3">
    <location>
        <begin position="220"/>
        <end position="232"/>
    </location>
</feature>
<dbReference type="InterPro" id="IPR023179">
    <property type="entry name" value="GTP-bd_ortho_bundle_sf"/>
</dbReference>
<dbReference type="GO" id="GO:0005525">
    <property type="term" value="F:GTP binding"/>
    <property type="evidence" value="ECO:0007669"/>
    <property type="project" value="UniProtKB-KW"/>
</dbReference>
<gene>
    <name evidence="4" type="ORF">Cgig2_009073</name>
</gene>
<reference evidence="4" key="1">
    <citation type="submission" date="2022-04" db="EMBL/GenBank/DDBJ databases">
        <title>Carnegiea gigantea Genome sequencing and assembly v2.</title>
        <authorList>
            <person name="Copetti D."/>
            <person name="Sanderson M.J."/>
            <person name="Burquez A."/>
            <person name="Wojciechowski M.F."/>
        </authorList>
    </citation>
    <scope>NUCLEOTIDE SEQUENCE</scope>
    <source>
        <strain evidence="4">SGP5-SGP5p</strain>
        <tissue evidence="4">Aerial part</tissue>
    </source>
</reference>
<sequence>MYKVPSFDTVDDFLQNVATVRGKLKKGGIVDVEAAARIVLHDWNEGKIPYYTMPPIRNQNEVSESEARIVSELGKEFNIDEVYGAESSFIGSLKSVDDFQPVEVPPNCPVSFEEQMLEEDAQPSAQNDGDGDDDGDGDGDDEAMESEREDADKPKGKSASRKQNEKLYEVDGMLNTKMKRAEKKRRKKASKQGASGDAMDDDDYDFKVDYKRGGSAMKVDEDEDDDDDDDDIKTEVPMAGVEFDEE</sequence>
<evidence type="ECO:0000256" key="3">
    <source>
        <dbReference type="SAM" id="MobiDB-lite"/>
    </source>
</evidence>
<dbReference type="GO" id="GO:0005730">
    <property type="term" value="C:nucleolus"/>
    <property type="evidence" value="ECO:0007669"/>
    <property type="project" value="TreeGrafter"/>
</dbReference>
<name>A0A9Q1KD76_9CARY</name>
<dbReference type="OrthoDB" id="444945at2759"/>
<dbReference type="Proteomes" id="UP001153076">
    <property type="component" value="Unassembled WGS sequence"/>
</dbReference>
<proteinExistence type="predicted"/>
<feature type="compositionally biased region" description="Basic residues" evidence="3">
    <location>
        <begin position="177"/>
        <end position="190"/>
    </location>
</feature>
<feature type="region of interest" description="Disordered" evidence="3">
    <location>
        <begin position="118"/>
        <end position="246"/>
    </location>
</feature>
<comment type="caution">
    <text evidence="4">The sequence shown here is derived from an EMBL/GenBank/DDBJ whole genome shotgun (WGS) entry which is preliminary data.</text>
</comment>
<evidence type="ECO:0000256" key="2">
    <source>
        <dbReference type="ARBA" id="ARBA00023134"/>
    </source>
</evidence>
<dbReference type="PANTHER" id="PTHR11089:SF30">
    <property type="entry name" value="GUANINE NUCLEOTIDE-BINDING PROTEIN-LIKE 3 HOMOLOG"/>
    <property type="match status" value="1"/>
</dbReference>
<evidence type="ECO:0000313" key="5">
    <source>
        <dbReference type="Proteomes" id="UP001153076"/>
    </source>
</evidence>
<protein>
    <recommendedName>
        <fullName evidence="6">Guanine nucleotide-binding protein-like NSN1</fullName>
    </recommendedName>
</protein>
<keyword evidence="1" id="KW-0547">Nucleotide-binding</keyword>
<dbReference type="InterPro" id="IPR050755">
    <property type="entry name" value="TRAFAC_YlqF/YawG_RiboMat"/>
</dbReference>
<feature type="compositionally biased region" description="Acidic residues" evidence="3">
    <location>
        <begin position="129"/>
        <end position="149"/>
    </location>
</feature>
<organism evidence="4 5">
    <name type="scientific">Carnegiea gigantea</name>
    <dbReference type="NCBI Taxonomy" id="171969"/>
    <lineage>
        <taxon>Eukaryota</taxon>
        <taxon>Viridiplantae</taxon>
        <taxon>Streptophyta</taxon>
        <taxon>Embryophyta</taxon>
        <taxon>Tracheophyta</taxon>
        <taxon>Spermatophyta</taxon>
        <taxon>Magnoliopsida</taxon>
        <taxon>eudicotyledons</taxon>
        <taxon>Gunneridae</taxon>
        <taxon>Pentapetalae</taxon>
        <taxon>Caryophyllales</taxon>
        <taxon>Cactineae</taxon>
        <taxon>Cactaceae</taxon>
        <taxon>Cactoideae</taxon>
        <taxon>Echinocereeae</taxon>
        <taxon>Carnegiea</taxon>
    </lineage>
</organism>
<accession>A0A9Q1KD76</accession>
<dbReference type="AlphaFoldDB" id="A0A9Q1KD76"/>
<evidence type="ECO:0000313" key="4">
    <source>
        <dbReference type="EMBL" id="KAJ8441365.1"/>
    </source>
</evidence>
<evidence type="ECO:0008006" key="6">
    <source>
        <dbReference type="Google" id="ProtNLM"/>
    </source>
</evidence>
<evidence type="ECO:0000256" key="1">
    <source>
        <dbReference type="ARBA" id="ARBA00022741"/>
    </source>
</evidence>
<dbReference type="EMBL" id="JAKOGI010000168">
    <property type="protein sequence ID" value="KAJ8441365.1"/>
    <property type="molecule type" value="Genomic_DNA"/>
</dbReference>
<dbReference type="Gene3D" id="1.10.1580.10">
    <property type="match status" value="1"/>
</dbReference>
<keyword evidence="5" id="KW-1185">Reference proteome</keyword>
<keyword evidence="2" id="KW-0342">GTP-binding</keyword>